<dbReference type="Pfam" id="PF00266">
    <property type="entry name" value="Aminotran_5"/>
    <property type="match status" value="2"/>
</dbReference>
<dbReference type="SUPFAM" id="SSF53383">
    <property type="entry name" value="PLP-dependent transferases"/>
    <property type="match status" value="1"/>
</dbReference>
<dbReference type="InterPro" id="IPR000192">
    <property type="entry name" value="Aminotrans_V_dom"/>
</dbReference>
<dbReference type="STRING" id="1125411.W908_04775"/>
<evidence type="ECO:0000313" key="5">
    <source>
        <dbReference type="Proteomes" id="UP000068905"/>
    </source>
</evidence>
<dbReference type="KEGG" id="tsn:W908_04775"/>
<dbReference type="PANTHER" id="PTHR43586">
    <property type="entry name" value="CYSTEINE DESULFURASE"/>
    <property type="match status" value="1"/>
</dbReference>
<gene>
    <name evidence="4" type="ORF">W908_04775</name>
</gene>
<dbReference type="Proteomes" id="UP000068905">
    <property type="component" value="Chromosome"/>
</dbReference>
<evidence type="ECO:0000313" key="4">
    <source>
        <dbReference type="EMBL" id="ALE01934.1"/>
    </source>
</evidence>
<feature type="coiled-coil region" evidence="2">
    <location>
        <begin position="137"/>
        <end position="164"/>
    </location>
</feature>
<keyword evidence="5" id="KW-1185">Reference proteome</keyword>
<keyword evidence="1" id="KW-0663">Pyridoxal phosphate</keyword>
<dbReference type="OrthoDB" id="9808002at2"/>
<dbReference type="EMBL" id="CP006911">
    <property type="protein sequence ID" value="ALE01934.1"/>
    <property type="molecule type" value="Genomic_DNA"/>
</dbReference>
<organism evidence="4 5">
    <name type="scientific">Candidatus Pseudothioglobus singularis PS1</name>
    <dbReference type="NCBI Taxonomy" id="1125411"/>
    <lineage>
        <taxon>Bacteria</taxon>
        <taxon>Pseudomonadati</taxon>
        <taxon>Pseudomonadota</taxon>
        <taxon>Gammaproteobacteria</taxon>
        <taxon>Candidatus Pseudothioglobaceae</taxon>
        <taxon>Candidatus Pseudothioglobus</taxon>
    </lineage>
</organism>
<keyword evidence="2" id="KW-0175">Coiled coil</keyword>
<protein>
    <submittedName>
        <fullName evidence="4">NifS</fullName>
    </submittedName>
</protein>
<reference evidence="4 5" key="1">
    <citation type="journal article" date="2015" name="Genome Announc.">
        <title>Genome Sequence of 'Candidatus Thioglobus singularis' Strain PS1, a Mixotroph from the SUP05 Clade of Marine Gammaproteobacteria.</title>
        <authorList>
            <person name="Marshall K.T."/>
            <person name="Morris R.M."/>
        </authorList>
    </citation>
    <scope>NUCLEOTIDE SEQUENCE [LARGE SCALE GENOMIC DNA]</scope>
    <source>
        <strain evidence="4 5">PS1</strain>
    </source>
</reference>
<sequence length="411" mass="46289">MPKLDTDYVREQFPAFSDPLSSKWSFFENAGGSYVPSNVIERLNHFMTSTKVQPYAEFDTSAIAGDNMDKATNFFAEMINADNDEIIIGGSTTMNMYVLSNAMKSLLKPGDEVIVTNQDHEANVGAWRRLADHGMIVKEWQINNDTAELEIDDLKALLSEKTKIVAVTHCSNIVGSINDLKSIAELVHQYDAYIVGDGVSYAPHGFPDVKSLDVDFYAFSLYKTYGPHLGLLYGKKEILNQLPNQNHEFLEGDVPYTLNPGGPNHEELSCLVGVYEYFMNLFEHHYPGENLPIREKIHKVNELIAEHEKEIANPLLDYLSNRSDIRLIGKKTITDKDRAPTIAFTMKNKSSKDLSSELVKHGIATRNDNFYAWRCLMSLGIDVDDGVVRTSMVHYNTHDDVSNLIKALKQI</sequence>
<name>A0A0M4LPR9_9GAMM</name>
<dbReference type="Gene3D" id="3.90.1150.10">
    <property type="entry name" value="Aspartate Aminotransferase, domain 1"/>
    <property type="match status" value="1"/>
</dbReference>
<evidence type="ECO:0000259" key="3">
    <source>
        <dbReference type="Pfam" id="PF00266"/>
    </source>
</evidence>
<dbReference type="InterPro" id="IPR015422">
    <property type="entry name" value="PyrdxlP-dep_Trfase_small"/>
</dbReference>
<feature type="domain" description="Aminotransferase class V" evidence="3">
    <location>
        <begin position="26"/>
        <end position="243"/>
    </location>
</feature>
<dbReference type="RefSeq" id="WP_020024806.1">
    <property type="nucleotide sequence ID" value="NZ_CP006911.1"/>
</dbReference>
<accession>A0A0M4LPR9</accession>
<evidence type="ECO:0000256" key="1">
    <source>
        <dbReference type="ARBA" id="ARBA00022898"/>
    </source>
</evidence>
<evidence type="ECO:0000256" key="2">
    <source>
        <dbReference type="SAM" id="Coils"/>
    </source>
</evidence>
<dbReference type="InterPro" id="IPR015421">
    <property type="entry name" value="PyrdxlP-dep_Trfase_major"/>
</dbReference>
<dbReference type="AlphaFoldDB" id="A0A0M4LPR9"/>
<dbReference type="Gene3D" id="3.40.640.10">
    <property type="entry name" value="Type I PLP-dependent aspartate aminotransferase-like (Major domain)"/>
    <property type="match status" value="1"/>
</dbReference>
<proteinExistence type="predicted"/>
<feature type="domain" description="Aminotransferase class V" evidence="3">
    <location>
        <begin position="304"/>
        <end position="404"/>
    </location>
</feature>
<dbReference type="PANTHER" id="PTHR43586:SF21">
    <property type="entry name" value="PYRIDOXAL PHOSPHATE (PLP)-DEPENDENT ASPARTATE AMINOTRANSFERASE SUPERFAMILY"/>
    <property type="match status" value="1"/>
</dbReference>
<dbReference type="InterPro" id="IPR015424">
    <property type="entry name" value="PyrdxlP-dep_Trfase"/>
</dbReference>